<evidence type="ECO:0000313" key="2">
    <source>
        <dbReference type="Proteomes" id="UP000255050"/>
    </source>
</evidence>
<name>A0A7H4MWR0_9ENTR</name>
<dbReference type="EMBL" id="UGJR01000006">
    <property type="protein sequence ID" value="STT07523.1"/>
    <property type="molecule type" value="Genomic_DNA"/>
</dbReference>
<accession>A0A7H4MWR0</accession>
<reference evidence="1 2" key="1">
    <citation type="submission" date="2018-06" db="EMBL/GenBank/DDBJ databases">
        <authorList>
            <consortium name="Pathogen Informatics"/>
            <person name="Doyle S."/>
        </authorList>
    </citation>
    <scope>NUCLEOTIDE SEQUENCE [LARGE SCALE GENOMIC DNA]</scope>
    <source>
        <strain evidence="1 2">NCTC11694</strain>
    </source>
</reference>
<organism evidence="1 2">
    <name type="scientific">Klebsiella michiganensis</name>
    <dbReference type="NCBI Taxonomy" id="1134687"/>
    <lineage>
        <taxon>Bacteria</taxon>
        <taxon>Pseudomonadati</taxon>
        <taxon>Pseudomonadota</taxon>
        <taxon>Gammaproteobacteria</taxon>
        <taxon>Enterobacterales</taxon>
        <taxon>Enterobacteriaceae</taxon>
        <taxon>Klebsiella/Raoultella group</taxon>
        <taxon>Klebsiella</taxon>
    </lineage>
</organism>
<dbReference type="Proteomes" id="UP000255050">
    <property type="component" value="Unassembled WGS sequence"/>
</dbReference>
<proteinExistence type="predicted"/>
<comment type="caution">
    <text evidence="1">The sequence shown here is derived from an EMBL/GenBank/DDBJ whole genome shotgun (WGS) entry which is preliminary data.</text>
</comment>
<sequence>MAAHSLPAHQAGQFLNRQLSNKGIHSGTPFSHVVEGKSLVTGKGDGLWQTLLNARAQINLPPRHVLPLDLIASIIAVRDRFYTYERHRRASTC</sequence>
<evidence type="ECO:0000313" key="1">
    <source>
        <dbReference type="EMBL" id="STT07523.1"/>
    </source>
</evidence>
<gene>
    <name evidence="1" type="ORF">NCTC11694_07138</name>
</gene>
<protein>
    <submittedName>
        <fullName evidence="1">Uncharacterized protein</fullName>
    </submittedName>
</protein>
<dbReference type="AlphaFoldDB" id="A0A7H4MWR0"/>